<dbReference type="PANTHER" id="PTHR48062">
    <property type="entry name" value="RECEPTOR-LIKE PROTEIN 14"/>
    <property type="match status" value="1"/>
</dbReference>
<name>A0A1S3W004_VIGRR</name>
<dbReference type="AlphaFoldDB" id="A0A1S3W004"/>
<dbReference type="STRING" id="3916.A0A1S3W004"/>
<gene>
    <name evidence="16" type="primary">LOC106780146</name>
</gene>
<keyword evidence="6 13" id="KW-0732">Signal</keyword>
<dbReference type="FunFam" id="3.80.10.10:FF:000041">
    <property type="entry name" value="LRR receptor-like serine/threonine-protein kinase ERECTA"/>
    <property type="match status" value="1"/>
</dbReference>
<evidence type="ECO:0000313" key="15">
    <source>
        <dbReference type="Proteomes" id="UP000087766"/>
    </source>
</evidence>
<feature type="signal peptide" evidence="13">
    <location>
        <begin position="1"/>
        <end position="26"/>
    </location>
</feature>
<evidence type="ECO:0000256" key="2">
    <source>
        <dbReference type="ARBA" id="ARBA00009592"/>
    </source>
</evidence>
<keyword evidence="3" id="KW-1003">Cell membrane</keyword>
<dbReference type="InterPro" id="IPR051502">
    <property type="entry name" value="RLP_Defense_Trigger"/>
</dbReference>
<dbReference type="PANTHER" id="PTHR48062:SF21">
    <property type="entry name" value="RECEPTOR-LIKE PROTEIN 12"/>
    <property type="match status" value="1"/>
</dbReference>
<keyword evidence="15" id="KW-1185">Reference proteome</keyword>
<proteinExistence type="inferred from homology"/>
<dbReference type="SUPFAM" id="SSF52058">
    <property type="entry name" value="L domain-like"/>
    <property type="match status" value="2"/>
</dbReference>
<dbReference type="PRINTS" id="PR00019">
    <property type="entry name" value="LEURICHRPT"/>
</dbReference>
<evidence type="ECO:0000256" key="4">
    <source>
        <dbReference type="ARBA" id="ARBA00022614"/>
    </source>
</evidence>
<dbReference type="GO" id="GO:0005886">
    <property type="term" value="C:plasma membrane"/>
    <property type="evidence" value="ECO:0007669"/>
    <property type="project" value="UniProtKB-SubCell"/>
</dbReference>
<dbReference type="SUPFAM" id="SSF52047">
    <property type="entry name" value="RNI-like"/>
    <property type="match status" value="2"/>
</dbReference>
<keyword evidence="11" id="KW-0325">Glycoprotein</keyword>
<evidence type="ECO:0000256" key="9">
    <source>
        <dbReference type="ARBA" id="ARBA00023136"/>
    </source>
</evidence>
<evidence type="ECO:0000256" key="7">
    <source>
        <dbReference type="ARBA" id="ARBA00022737"/>
    </source>
</evidence>
<comment type="similarity">
    <text evidence="2">Belongs to the RLP family.</text>
</comment>
<evidence type="ECO:0000256" key="12">
    <source>
        <dbReference type="SAM" id="Phobius"/>
    </source>
</evidence>
<dbReference type="OrthoDB" id="1424602at2759"/>
<keyword evidence="5 12" id="KW-0812">Transmembrane</keyword>
<feature type="transmembrane region" description="Helical" evidence="12">
    <location>
        <begin position="1055"/>
        <end position="1078"/>
    </location>
</feature>
<accession>A0A1S3W004</accession>
<dbReference type="Proteomes" id="UP000087766">
    <property type="component" value="Unplaced"/>
</dbReference>
<dbReference type="FunFam" id="3.80.10.10:FF:000213">
    <property type="entry name" value="Tyrosine-sulfated glycopeptide receptor 1"/>
    <property type="match status" value="1"/>
</dbReference>
<dbReference type="InterPro" id="IPR032675">
    <property type="entry name" value="LRR_dom_sf"/>
</dbReference>
<dbReference type="Pfam" id="PF12799">
    <property type="entry name" value="LRR_4"/>
    <property type="match status" value="1"/>
</dbReference>
<evidence type="ECO:0000256" key="3">
    <source>
        <dbReference type="ARBA" id="ARBA00022475"/>
    </source>
</evidence>
<dbReference type="SMART" id="SM00365">
    <property type="entry name" value="LRR_SD22"/>
    <property type="match status" value="10"/>
</dbReference>
<keyword evidence="9 12" id="KW-0472">Membrane</keyword>
<evidence type="ECO:0000256" key="5">
    <source>
        <dbReference type="ARBA" id="ARBA00022692"/>
    </source>
</evidence>
<dbReference type="InterPro" id="IPR013210">
    <property type="entry name" value="LRR_N_plant-typ"/>
</dbReference>
<keyword evidence="10" id="KW-0675">Receptor</keyword>
<evidence type="ECO:0000256" key="11">
    <source>
        <dbReference type="ARBA" id="ARBA00023180"/>
    </source>
</evidence>
<dbReference type="PROSITE" id="PS51450">
    <property type="entry name" value="LRR"/>
    <property type="match status" value="2"/>
</dbReference>
<feature type="chain" id="PRO_5018006362" evidence="13">
    <location>
        <begin position="27"/>
        <end position="1111"/>
    </location>
</feature>
<dbReference type="RefSeq" id="XP_014523886.2">
    <property type="nucleotide sequence ID" value="XM_014668400.2"/>
</dbReference>
<evidence type="ECO:0000256" key="10">
    <source>
        <dbReference type="ARBA" id="ARBA00023170"/>
    </source>
</evidence>
<dbReference type="Gene3D" id="3.80.10.10">
    <property type="entry name" value="Ribonuclease Inhibitor"/>
    <property type="match status" value="4"/>
</dbReference>
<keyword evidence="7" id="KW-0677">Repeat</keyword>
<evidence type="ECO:0000259" key="14">
    <source>
        <dbReference type="Pfam" id="PF08263"/>
    </source>
</evidence>
<dbReference type="KEGG" id="vra:106780146"/>
<dbReference type="SMART" id="SM00369">
    <property type="entry name" value="LRR_TYP"/>
    <property type="match status" value="11"/>
</dbReference>
<dbReference type="Pfam" id="PF13855">
    <property type="entry name" value="LRR_8"/>
    <property type="match status" value="3"/>
</dbReference>
<evidence type="ECO:0000256" key="13">
    <source>
        <dbReference type="SAM" id="SignalP"/>
    </source>
</evidence>
<dbReference type="InterPro" id="IPR001611">
    <property type="entry name" value="Leu-rich_rpt"/>
</dbReference>
<evidence type="ECO:0000313" key="16">
    <source>
        <dbReference type="RefSeq" id="XP_014523886.2"/>
    </source>
</evidence>
<dbReference type="InterPro" id="IPR025875">
    <property type="entry name" value="Leu-rich_rpt_4"/>
</dbReference>
<keyword evidence="4" id="KW-0433">Leucine-rich repeat</keyword>
<dbReference type="InterPro" id="IPR003591">
    <property type="entry name" value="Leu-rich_rpt_typical-subtyp"/>
</dbReference>
<dbReference type="Pfam" id="PF13516">
    <property type="entry name" value="LRR_6"/>
    <property type="match status" value="1"/>
</dbReference>
<dbReference type="Pfam" id="PF08263">
    <property type="entry name" value="LRRNT_2"/>
    <property type="match status" value="1"/>
</dbReference>
<dbReference type="GeneID" id="106780146"/>
<protein>
    <submittedName>
        <fullName evidence="16">LRR receptor-like serine/threonine-protein kinase GSO2</fullName>
    </submittedName>
</protein>
<dbReference type="Pfam" id="PF00560">
    <property type="entry name" value="LRR_1"/>
    <property type="match status" value="5"/>
</dbReference>
<comment type="subcellular location">
    <subcellularLocation>
        <location evidence="1">Cell membrane</location>
        <topology evidence="1">Single-pass type I membrane protein</topology>
    </subcellularLocation>
</comment>
<sequence length="1111" mass="126096">MYWRKMKSVRVCFLIFLLLETMCCQGCWKEEKETLLDLRSRLDDLFSWDVDTDCCEWERVYCNSSTGRVAELYLDGPWKSTEQYINYSDFSVFKDLKNLSLPFNNIVGCVGDAELPNLERLRMLEMFNNKLDTAASIISCLDGLPSLKYLYLGYNMLNTSSLKNAFESLSPKLRSNLEVLDISGNDLTNDILPFLEGFKSLKELYLANNRLESDLHFEGLCSTLRNLEFLDFSANNFRHTDIGSTLSGLSSLKFLNLEMNELSWKSIYRLSTFSSLKNLDLSFNQINNFVVQEGLQSTSTLEVLALDGNVIDGKKLKESLRTLSSIKMLSMRENIFKGAIVARDFHDLKNLESLILDYSSYLENDFFQSIGDLTSLKVLSLVECHINGTLPAADWFMLNKLEELDLSSNDFEGLLPSSFVNMTSLRTLKLSYNYFIGNFASNLASLTSLEYFGFEKNQFEVPISFTPFANHSNLKFIYGEDNKVVMDSQLHMQHWIPKFQLQVISLSSTTETNSIPFPNFLFYQYNLTSLDFTNCKLEGEFPNWLLENNTQLEEISVRDCSFNGNFKLPSHPLLNIRRIDVSDNNITGQILGSNISSIFPNLKFLNMSINDIQGSIPHEFSQMEFSELDLSDNNLSGEIPKNISRDKLIILNLSNNKLHGSVFPTLSTLKNLEELYLDRNSLSGSIDSFSTTSLVALDLSNNHFVGNLPSVMGNFSTLAMLSLSNNNLGGSISTRFVELNKLEYLDISGNNFFGFLPCFANSSVKFIHMSNNRFSGLSKSTFKSSSLMILDLSYNRITSQIQDMILDLKDSSLNILILKGNNFSGHIPQHVCQLKELFILDLSSNNLSGLLPSCLGKMSFEDENIEELGLDGGLPIYDYKSVSIKVFPNAKEKVNFTTKKTSYTYKGNILGYMSGIDLSNNKLNGNIPFEFGNLTKIRALNLSYNDLIGEIPTSFSNLEQIESLDLSFNKLSGQIPPQLNRLHFLAIFSVAHNLTGETPERKGQFITFDESSYEDNPFLCGLPLSKSCNPYIQPHAISPNSSHTDGCNCSFVDMFVFWISFGVSCTSTFLVTTTILYINPYWRRRWFYNIELVYANCYYFIKDNFAEVFRL</sequence>
<evidence type="ECO:0000256" key="6">
    <source>
        <dbReference type="ARBA" id="ARBA00022729"/>
    </source>
</evidence>
<evidence type="ECO:0000256" key="1">
    <source>
        <dbReference type="ARBA" id="ARBA00004251"/>
    </source>
</evidence>
<organism evidence="15 16">
    <name type="scientific">Vigna radiata var. radiata</name>
    <name type="common">Mung bean</name>
    <name type="synonym">Phaseolus aureus</name>
    <dbReference type="NCBI Taxonomy" id="3916"/>
    <lineage>
        <taxon>Eukaryota</taxon>
        <taxon>Viridiplantae</taxon>
        <taxon>Streptophyta</taxon>
        <taxon>Embryophyta</taxon>
        <taxon>Tracheophyta</taxon>
        <taxon>Spermatophyta</taxon>
        <taxon>Magnoliopsida</taxon>
        <taxon>eudicotyledons</taxon>
        <taxon>Gunneridae</taxon>
        <taxon>Pentapetalae</taxon>
        <taxon>rosids</taxon>
        <taxon>fabids</taxon>
        <taxon>Fabales</taxon>
        <taxon>Fabaceae</taxon>
        <taxon>Papilionoideae</taxon>
        <taxon>50 kb inversion clade</taxon>
        <taxon>NPAAA clade</taxon>
        <taxon>indigoferoid/millettioid clade</taxon>
        <taxon>Phaseoleae</taxon>
        <taxon>Vigna</taxon>
    </lineage>
</organism>
<keyword evidence="8 12" id="KW-1133">Transmembrane helix</keyword>
<feature type="domain" description="Leucine-rich repeat-containing N-terminal plant-type" evidence="14">
    <location>
        <begin position="30"/>
        <end position="63"/>
    </location>
</feature>
<evidence type="ECO:0000256" key="8">
    <source>
        <dbReference type="ARBA" id="ARBA00022989"/>
    </source>
</evidence>
<reference evidence="16" key="1">
    <citation type="submission" date="2025-08" db="UniProtKB">
        <authorList>
            <consortium name="RefSeq"/>
        </authorList>
    </citation>
    <scope>IDENTIFICATION</scope>
    <source>
        <tissue evidence="16">Leaf</tissue>
    </source>
</reference>